<dbReference type="OrthoDB" id="15490at10239"/>
<dbReference type="Pfam" id="PF13895">
    <property type="entry name" value="Ig_2"/>
    <property type="match status" value="1"/>
</dbReference>
<dbReference type="SMART" id="SM00409">
    <property type="entry name" value="IG"/>
    <property type="match status" value="1"/>
</dbReference>
<gene>
    <name evidence="2" type="ORF">Jersey_14</name>
</gene>
<dbReference type="PROSITE" id="PS50835">
    <property type="entry name" value="IG_LIKE"/>
    <property type="match status" value="1"/>
</dbReference>
<dbReference type="Gene3D" id="2.60.40.10">
    <property type="entry name" value="Immunoglobulins"/>
    <property type="match status" value="1"/>
</dbReference>
<name>S4WZJ0_9CAUD</name>
<feature type="domain" description="Ig-like" evidence="1">
    <location>
        <begin position="31"/>
        <end position="113"/>
    </location>
</feature>
<sequence length="116" mass="12258">MVDVIKRRIVGVSDDNPQDGQVEIDMENVMPLRFSTGLGVTAAVNTGQAITLTVELADGMDPKTVQWYKDNNAIPGATGLTYTKANPVVADSGTYKVVAHDGYGNIVSDSTVVTVS</sequence>
<dbReference type="EMBL" id="KF148055">
    <property type="protein sequence ID" value="AGP24902.1"/>
    <property type="molecule type" value="Genomic_DNA"/>
</dbReference>
<organism evidence="2 3">
    <name type="scientific">Salmonella phage Jersey</name>
    <dbReference type="NCBI Taxonomy" id="1340534"/>
    <lineage>
        <taxon>Viruses</taxon>
        <taxon>Duplodnaviria</taxon>
        <taxon>Heunggongvirae</taxon>
        <taxon>Uroviricota</taxon>
        <taxon>Caudoviricetes</taxon>
        <taxon>Sarkviridae</taxon>
        <taxon>Guernseyvirinae</taxon>
        <taxon>Jerseyvirus</taxon>
        <taxon>Jerseyvirus jersey</taxon>
    </lineage>
</organism>
<dbReference type="InterPro" id="IPR036179">
    <property type="entry name" value="Ig-like_dom_sf"/>
</dbReference>
<dbReference type="InterPro" id="IPR013783">
    <property type="entry name" value="Ig-like_fold"/>
</dbReference>
<reference evidence="2 3" key="1">
    <citation type="submission" date="2013-05" db="EMBL/GenBank/DDBJ databases">
        <authorList>
            <person name="Anany H."/>
            <person name="Corbeil J."/>
            <person name="Kropinski A.M."/>
            <person name="Moineau S."/>
            <person name="Plante P.-L."/>
            <person name="Tremblay D."/>
        </authorList>
    </citation>
    <scope>NUCLEOTIDE SEQUENCE [LARGE SCALE GENOMIC DNA]</scope>
</reference>
<dbReference type="KEGG" id="vg:16900988"/>
<dbReference type="InterPro" id="IPR007110">
    <property type="entry name" value="Ig-like_dom"/>
</dbReference>
<dbReference type="GeneID" id="16900988"/>
<evidence type="ECO:0000313" key="3">
    <source>
        <dbReference type="Proteomes" id="UP000014902"/>
    </source>
</evidence>
<dbReference type="Proteomes" id="UP000014902">
    <property type="component" value="Segment"/>
</dbReference>
<evidence type="ECO:0000259" key="1">
    <source>
        <dbReference type="PROSITE" id="PS50835"/>
    </source>
</evidence>
<accession>S4WZJ0</accession>
<evidence type="ECO:0000313" key="2">
    <source>
        <dbReference type="EMBL" id="AGP24902.1"/>
    </source>
</evidence>
<keyword evidence="3" id="KW-1185">Reference proteome</keyword>
<dbReference type="InterPro" id="IPR003599">
    <property type="entry name" value="Ig_sub"/>
</dbReference>
<dbReference type="SUPFAM" id="SSF48726">
    <property type="entry name" value="Immunoglobulin"/>
    <property type="match status" value="1"/>
</dbReference>
<protein>
    <recommendedName>
        <fullName evidence="1">Ig-like domain-containing protein</fullName>
    </recommendedName>
</protein>
<dbReference type="RefSeq" id="YP_008239723.1">
    <property type="nucleotide sequence ID" value="NC_021777.1"/>
</dbReference>
<proteinExistence type="predicted"/>